<keyword evidence="1" id="KW-1133">Transmembrane helix</keyword>
<feature type="transmembrane region" description="Helical" evidence="1">
    <location>
        <begin position="202"/>
        <end position="235"/>
    </location>
</feature>
<dbReference type="Proteomes" id="UP001319870">
    <property type="component" value="Unassembled WGS sequence"/>
</dbReference>
<reference evidence="2 3" key="1">
    <citation type="submission" date="2021-09" db="EMBL/GenBank/DDBJ databases">
        <title>Isoptericola luteus sp. nov., a novel bacterium isolated from Harbin, the capital city of Heilongjiang province.</title>
        <authorList>
            <person name="Li J."/>
        </authorList>
    </citation>
    <scope>NUCLEOTIDE SEQUENCE [LARGE SCALE GENOMIC DNA]</scope>
    <source>
        <strain evidence="2 3">NEAU-Y5</strain>
    </source>
</reference>
<dbReference type="RefSeq" id="WP_225563953.1">
    <property type="nucleotide sequence ID" value="NZ_JAIXCQ010000001.1"/>
</dbReference>
<name>A0ABS7ZB01_9MICO</name>
<gene>
    <name evidence="2" type="ORF">LEP48_02560</name>
</gene>
<proteinExistence type="predicted"/>
<feature type="transmembrane region" description="Helical" evidence="1">
    <location>
        <begin position="57"/>
        <end position="78"/>
    </location>
</feature>
<evidence type="ECO:0000313" key="3">
    <source>
        <dbReference type="Proteomes" id="UP001319870"/>
    </source>
</evidence>
<sequence length="256" mass="26354">MSGPGPGGGRARDLGDGPLGRFTGAVYAYLVVGVLLALGHVPSLVLLALLDRSSGNALLVPLCLLPAVPFWCAALFALHARTTPGARTSGGSSSAAPSSSGPAPADLAPARSFGRGLRLGARDGLALAAPDLLLVGVVTTSVVHREAAGISALYAGLLVGIGVVVLLWLMEALLLASVFSFRVRDVARLALYHLSRRPLVTLGLLALLVVAAGVVWAAGELVLALFAVVGAWFWLRLGRPVLDDVRRRFVAEPPLA</sequence>
<keyword evidence="1" id="KW-0812">Transmembrane</keyword>
<accession>A0ABS7ZB01</accession>
<evidence type="ECO:0000256" key="1">
    <source>
        <dbReference type="SAM" id="Phobius"/>
    </source>
</evidence>
<evidence type="ECO:0000313" key="2">
    <source>
        <dbReference type="EMBL" id="MCA5892231.1"/>
    </source>
</evidence>
<comment type="caution">
    <text evidence="2">The sequence shown here is derived from an EMBL/GenBank/DDBJ whole genome shotgun (WGS) entry which is preliminary data.</text>
</comment>
<keyword evidence="1" id="KW-0472">Membrane</keyword>
<keyword evidence="3" id="KW-1185">Reference proteome</keyword>
<dbReference type="EMBL" id="JAIXCQ010000001">
    <property type="protein sequence ID" value="MCA5892231.1"/>
    <property type="molecule type" value="Genomic_DNA"/>
</dbReference>
<feature type="transmembrane region" description="Helical" evidence="1">
    <location>
        <begin position="26"/>
        <end position="50"/>
    </location>
</feature>
<organism evidence="2 3">
    <name type="scientific">Isoptericola luteus</name>
    <dbReference type="NCBI Taxonomy" id="2879484"/>
    <lineage>
        <taxon>Bacteria</taxon>
        <taxon>Bacillati</taxon>
        <taxon>Actinomycetota</taxon>
        <taxon>Actinomycetes</taxon>
        <taxon>Micrococcales</taxon>
        <taxon>Promicromonosporaceae</taxon>
        <taxon>Isoptericola</taxon>
    </lineage>
</organism>
<protein>
    <submittedName>
        <fullName evidence="2">Glycosyltransferase</fullName>
    </submittedName>
</protein>
<feature type="transmembrane region" description="Helical" evidence="1">
    <location>
        <begin position="152"/>
        <end position="181"/>
    </location>
</feature>